<sequence>MRKLLVPALLGTALVTGLTTGCATLFEETVAASEIETQISAKLAGQLGGPPRSVDCPVDLRGIVGSEIRCELVTASGVDRVVNVKVTSVDGDTVNYDITAPARRPEPTPTGAPNTSTAPIVTRTQVEVEALRQLTPQLDGPPRSVTCPGDLRGEVGVTMECTLHFEDGTSRQITVSVTSVVNTRVFFDIRLGGADG</sequence>
<name>A0A3D9T8U7_9ACTN</name>
<dbReference type="OrthoDB" id="3568721at2"/>
<feature type="domain" description="DUF4333" evidence="2">
    <location>
        <begin position="18"/>
        <end position="91"/>
    </location>
</feature>
<evidence type="ECO:0000259" key="2">
    <source>
        <dbReference type="Pfam" id="PF14230"/>
    </source>
</evidence>
<dbReference type="AlphaFoldDB" id="A0A3D9T8U7"/>
<dbReference type="InterPro" id="IPR025637">
    <property type="entry name" value="DUF4333"/>
</dbReference>
<reference evidence="3 4" key="1">
    <citation type="submission" date="2018-08" db="EMBL/GenBank/DDBJ databases">
        <title>Sequencing the genomes of 1000 actinobacteria strains.</title>
        <authorList>
            <person name="Klenk H.-P."/>
        </authorList>
    </citation>
    <scope>NUCLEOTIDE SEQUENCE [LARGE SCALE GENOMIC DNA]</scope>
    <source>
        <strain evidence="3 4">DSM 43927</strain>
    </source>
</reference>
<dbReference type="PROSITE" id="PS51257">
    <property type="entry name" value="PROKAR_LIPOPROTEIN"/>
    <property type="match status" value="1"/>
</dbReference>
<feature type="region of interest" description="Disordered" evidence="1">
    <location>
        <begin position="97"/>
        <end position="117"/>
    </location>
</feature>
<protein>
    <submittedName>
        <fullName evidence="3">Uncharacterized protein DUF4333</fullName>
    </submittedName>
</protein>
<dbReference type="EMBL" id="QTTT01000001">
    <property type="protein sequence ID" value="REF01085.1"/>
    <property type="molecule type" value="Genomic_DNA"/>
</dbReference>
<evidence type="ECO:0000313" key="4">
    <source>
        <dbReference type="Proteomes" id="UP000256661"/>
    </source>
</evidence>
<keyword evidence="4" id="KW-1185">Reference proteome</keyword>
<dbReference type="Pfam" id="PF14230">
    <property type="entry name" value="DUF4333"/>
    <property type="match status" value="2"/>
</dbReference>
<evidence type="ECO:0000313" key="3">
    <source>
        <dbReference type="EMBL" id="REF01085.1"/>
    </source>
</evidence>
<dbReference type="Proteomes" id="UP000256661">
    <property type="component" value="Unassembled WGS sequence"/>
</dbReference>
<organism evidence="3 4">
    <name type="scientific">Thermomonospora umbrina</name>
    <dbReference type="NCBI Taxonomy" id="111806"/>
    <lineage>
        <taxon>Bacteria</taxon>
        <taxon>Bacillati</taxon>
        <taxon>Actinomycetota</taxon>
        <taxon>Actinomycetes</taxon>
        <taxon>Streptosporangiales</taxon>
        <taxon>Thermomonosporaceae</taxon>
        <taxon>Thermomonospora</taxon>
    </lineage>
</organism>
<comment type="caution">
    <text evidence="3">The sequence shown here is derived from an EMBL/GenBank/DDBJ whole genome shotgun (WGS) entry which is preliminary data.</text>
</comment>
<proteinExistence type="predicted"/>
<feature type="domain" description="DUF4333" evidence="2">
    <location>
        <begin position="119"/>
        <end position="180"/>
    </location>
</feature>
<evidence type="ECO:0000256" key="1">
    <source>
        <dbReference type="SAM" id="MobiDB-lite"/>
    </source>
</evidence>
<dbReference type="RefSeq" id="WP_116026169.1">
    <property type="nucleotide sequence ID" value="NZ_QTTT01000001.1"/>
</dbReference>
<gene>
    <name evidence="3" type="ORF">DFJ69_6684</name>
</gene>
<accession>A0A3D9T8U7</accession>